<organism evidence="1 2">
    <name type="scientific">Mycena pura</name>
    <dbReference type="NCBI Taxonomy" id="153505"/>
    <lineage>
        <taxon>Eukaryota</taxon>
        <taxon>Fungi</taxon>
        <taxon>Dikarya</taxon>
        <taxon>Basidiomycota</taxon>
        <taxon>Agaricomycotina</taxon>
        <taxon>Agaricomycetes</taxon>
        <taxon>Agaricomycetidae</taxon>
        <taxon>Agaricales</taxon>
        <taxon>Marasmiineae</taxon>
        <taxon>Mycenaceae</taxon>
        <taxon>Mycena</taxon>
    </lineage>
</organism>
<gene>
    <name evidence="1" type="ORF">GGX14DRAFT_604426</name>
</gene>
<name>A0AAD6VPW4_9AGAR</name>
<proteinExistence type="predicted"/>
<reference evidence="1" key="1">
    <citation type="submission" date="2023-03" db="EMBL/GenBank/DDBJ databases">
        <title>Massive genome expansion in bonnet fungi (Mycena s.s.) driven by repeated elements and novel gene families across ecological guilds.</title>
        <authorList>
            <consortium name="Lawrence Berkeley National Laboratory"/>
            <person name="Harder C.B."/>
            <person name="Miyauchi S."/>
            <person name="Viragh M."/>
            <person name="Kuo A."/>
            <person name="Thoen E."/>
            <person name="Andreopoulos B."/>
            <person name="Lu D."/>
            <person name="Skrede I."/>
            <person name="Drula E."/>
            <person name="Henrissat B."/>
            <person name="Morin E."/>
            <person name="Kohler A."/>
            <person name="Barry K."/>
            <person name="LaButti K."/>
            <person name="Morin E."/>
            <person name="Salamov A."/>
            <person name="Lipzen A."/>
            <person name="Mereny Z."/>
            <person name="Hegedus B."/>
            <person name="Baldrian P."/>
            <person name="Stursova M."/>
            <person name="Weitz H."/>
            <person name="Taylor A."/>
            <person name="Grigoriev I.V."/>
            <person name="Nagy L.G."/>
            <person name="Martin F."/>
            <person name="Kauserud H."/>
        </authorList>
    </citation>
    <scope>NUCLEOTIDE SEQUENCE</scope>
    <source>
        <strain evidence="1">9144</strain>
    </source>
</reference>
<comment type="caution">
    <text evidence="1">The sequence shown here is derived from an EMBL/GenBank/DDBJ whole genome shotgun (WGS) entry which is preliminary data.</text>
</comment>
<evidence type="ECO:0000313" key="2">
    <source>
        <dbReference type="Proteomes" id="UP001219525"/>
    </source>
</evidence>
<dbReference type="AlphaFoldDB" id="A0AAD6VPW4"/>
<sequence length="320" mass="34754">MPRPSYYATHGLPTPSIDDKTFKCPKPDCLKTISLQRAVTASLDATIPGVASRTTTDWICGISSRAAKRRLSDLEQREIRPSFCSLRPLRETWPLTSDGYSTQALRAKASALFERADTLCTGWDSRTQLLLCPVPRISPRTPSTRRSARSPVHALDSMAVAEDKPLLVAVHMLVHARARGDDPRLPARGAGRARHAHGGACVRRVCGACVRRVRVARACDAVVAQLAEGDFAFLEPVLGLCREAAAETLVHELVEATWMGHSSTGVPSTTAQSQHSTPLNTSYYHAAIPSPLFVQATGTPATPSALPIYHYDPSHHAFHK</sequence>
<protein>
    <submittedName>
        <fullName evidence="1">Uncharacterized protein</fullName>
    </submittedName>
</protein>
<evidence type="ECO:0000313" key="1">
    <source>
        <dbReference type="EMBL" id="KAJ7216351.1"/>
    </source>
</evidence>
<dbReference type="Proteomes" id="UP001219525">
    <property type="component" value="Unassembled WGS sequence"/>
</dbReference>
<dbReference type="EMBL" id="JARJCW010000015">
    <property type="protein sequence ID" value="KAJ7216351.1"/>
    <property type="molecule type" value="Genomic_DNA"/>
</dbReference>
<keyword evidence="2" id="KW-1185">Reference proteome</keyword>
<accession>A0AAD6VPW4</accession>